<dbReference type="EC" id="1.14.14.10" evidence="5"/>
<evidence type="ECO:0000313" key="5">
    <source>
        <dbReference type="EMBL" id="STW78618.1"/>
    </source>
</evidence>
<protein>
    <submittedName>
        <fullName evidence="5">Nitrilotriacetate monooxygenase subunit A</fullName>
        <ecNumber evidence="5">1.14.14.10</ecNumber>
    </submittedName>
</protein>
<accession>A0A7H4PJP5</accession>
<keyword evidence="4 5" id="KW-0503">Monooxygenase</keyword>
<dbReference type="SUPFAM" id="SSF51679">
    <property type="entry name" value="Bacterial luciferase-like"/>
    <property type="match status" value="1"/>
</dbReference>
<evidence type="ECO:0000256" key="4">
    <source>
        <dbReference type="ARBA" id="ARBA00023033"/>
    </source>
</evidence>
<dbReference type="InterPro" id="IPR051260">
    <property type="entry name" value="Diverse_substr_monoxygenases"/>
</dbReference>
<reference evidence="5 6" key="1">
    <citation type="submission" date="2018-06" db="EMBL/GenBank/DDBJ databases">
        <authorList>
            <consortium name="Pathogen Informatics"/>
            <person name="Doyle S."/>
        </authorList>
    </citation>
    <scope>NUCLEOTIDE SEQUENCE [LARGE SCALE GENOMIC DNA]</scope>
    <source>
        <strain evidence="5 6">NCTC11685</strain>
    </source>
</reference>
<dbReference type="PANTHER" id="PTHR30011:SF16">
    <property type="entry name" value="C2H2 FINGER DOMAIN TRANSCRIPTION FACTOR (EUROFUNG)-RELATED"/>
    <property type="match status" value="1"/>
</dbReference>
<sequence>MPAHAERYAVAHEFLEVTFKLWEGWQEGAVQPDNASGQYFVNEKIKPVNHQGKYFQVQGPLNITRSPQGRPVIIEAGSFR</sequence>
<dbReference type="GO" id="GO:0018529">
    <property type="term" value="F:nitrilotriacetate monooxygenase activity"/>
    <property type="evidence" value="ECO:0007669"/>
    <property type="project" value="UniProtKB-EC"/>
</dbReference>
<dbReference type="Gene3D" id="3.20.20.30">
    <property type="entry name" value="Luciferase-like domain"/>
    <property type="match status" value="1"/>
</dbReference>
<dbReference type="PANTHER" id="PTHR30011">
    <property type="entry name" value="ALKANESULFONATE MONOOXYGENASE-RELATED"/>
    <property type="match status" value="1"/>
</dbReference>
<evidence type="ECO:0000313" key="6">
    <source>
        <dbReference type="Proteomes" id="UP000254863"/>
    </source>
</evidence>
<gene>
    <name evidence="5" type="primary">ntaA_4</name>
    <name evidence="5" type="ORF">NCTC11685_05924</name>
</gene>
<name>A0A7H4PJP5_9ENTR</name>
<evidence type="ECO:0000256" key="3">
    <source>
        <dbReference type="ARBA" id="ARBA00023002"/>
    </source>
</evidence>
<dbReference type="InterPro" id="IPR036661">
    <property type="entry name" value="Luciferase-like_sf"/>
</dbReference>
<organism evidence="5 6">
    <name type="scientific">Klebsiella michiganensis</name>
    <dbReference type="NCBI Taxonomy" id="1134687"/>
    <lineage>
        <taxon>Bacteria</taxon>
        <taxon>Pseudomonadati</taxon>
        <taxon>Pseudomonadota</taxon>
        <taxon>Gammaproteobacteria</taxon>
        <taxon>Enterobacterales</taxon>
        <taxon>Enterobacteriaceae</taxon>
        <taxon>Klebsiella/Raoultella group</taxon>
        <taxon>Klebsiella</taxon>
    </lineage>
</organism>
<keyword evidence="1" id="KW-0285">Flavoprotein</keyword>
<keyword evidence="2" id="KW-0288">FMN</keyword>
<dbReference type="EMBL" id="UGMS01000003">
    <property type="protein sequence ID" value="STW78618.1"/>
    <property type="molecule type" value="Genomic_DNA"/>
</dbReference>
<evidence type="ECO:0000256" key="1">
    <source>
        <dbReference type="ARBA" id="ARBA00022630"/>
    </source>
</evidence>
<dbReference type="Proteomes" id="UP000254863">
    <property type="component" value="Unassembled WGS sequence"/>
</dbReference>
<keyword evidence="3 5" id="KW-0560">Oxidoreductase</keyword>
<dbReference type="AlphaFoldDB" id="A0A7H4PJP5"/>
<proteinExistence type="predicted"/>
<evidence type="ECO:0000256" key="2">
    <source>
        <dbReference type="ARBA" id="ARBA00022643"/>
    </source>
</evidence>
<comment type="caution">
    <text evidence="5">The sequence shown here is derived from an EMBL/GenBank/DDBJ whole genome shotgun (WGS) entry which is preliminary data.</text>
</comment>